<feature type="region of interest" description="Disordered" evidence="1">
    <location>
        <begin position="237"/>
        <end position="274"/>
    </location>
</feature>
<feature type="compositionally biased region" description="Basic and acidic residues" evidence="1">
    <location>
        <begin position="239"/>
        <end position="248"/>
    </location>
</feature>
<dbReference type="AlphaFoldDB" id="A0A8R2JPJ3"/>
<evidence type="ECO:0000313" key="2">
    <source>
        <dbReference type="EnsemblMetazoa" id="XP_029343611.1"/>
    </source>
</evidence>
<protein>
    <submittedName>
        <fullName evidence="2">Uncharacterized protein</fullName>
    </submittedName>
</protein>
<keyword evidence="3" id="KW-1185">Reference proteome</keyword>
<feature type="region of interest" description="Disordered" evidence="1">
    <location>
        <begin position="117"/>
        <end position="152"/>
    </location>
</feature>
<dbReference type="GeneID" id="100161885"/>
<dbReference type="KEGG" id="api:100161885"/>
<evidence type="ECO:0000256" key="1">
    <source>
        <dbReference type="SAM" id="MobiDB-lite"/>
    </source>
</evidence>
<feature type="compositionally biased region" description="Acidic residues" evidence="1">
    <location>
        <begin position="256"/>
        <end position="270"/>
    </location>
</feature>
<dbReference type="RefSeq" id="XP_029343611.1">
    <property type="nucleotide sequence ID" value="XM_029487751.1"/>
</dbReference>
<proteinExistence type="predicted"/>
<dbReference type="Proteomes" id="UP000007819">
    <property type="component" value="Chromosome A1"/>
</dbReference>
<accession>A0A8R2JPJ3</accession>
<evidence type="ECO:0000313" key="3">
    <source>
        <dbReference type="Proteomes" id="UP000007819"/>
    </source>
</evidence>
<reference evidence="2" key="2">
    <citation type="submission" date="2022-06" db="UniProtKB">
        <authorList>
            <consortium name="EnsemblMetazoa"/>
        </authorList>
    </citation>
    <scope>IDENTIFICATION</scope>
</reference>
<dbReference type="OrthoDB" id="10034447at2759"/>
<sequence>MYRKKVTTKNLRIKEEALMYFFFFFCTIWVKGMTTDRIPIWFYDKKLWINDADRRTTCADVATTLTGRGSDYAVAVDGAHTATMVADPGVRVLKIWQSLRPDQKLCLRKVSGNGYYQHHHHQRDGGNNVDSGGGYDDDDAASEMSGYRGAHRKRRREVVVKYASRTVHPKRLSNTQAAEELLKLILEQSDTIRAQLKKLQDRDKKIEKIETETHRTRADALGSNYLLDAYLGGGGGGCGDDKEEKDSGITEGASVENDDHDDDHDDDNEDDRGCSVGGIGVVGEIADSGTPPTSSTQEAIAYLERIVKINKKLYEFEERLIRLYVNVERCRDQEQLLDELKRAETEMADTERMYRENTLLIRDTDTELRARLGYIEQLQYEAAIVDSENEYLMGSIEHLQSRPHNPQNQVENYQPHHHAAACRVLDTLV</sequence>
<dbReference type="EnsemblMetazoa" id="XM_029487751.1">
    <property type="protein sequence ID" value="XP_029343611.1"/>
    <property type="gene ID" value="LOC100161885"/>
</dbReference>
<organism evidence="2 3">
    <name type="scientific">Acyrthosiphon pisum</name>
    <name type="common">Pea aphid</name>
    <dbReference type="NCBI Taxonomy" id="7029"/>
    <lineage>
        <taxon>Eukaryota</taxon>
        <taxon>Metazoa</taxon>
        <taxon>Ecdysozoa</taxon>
        <taxon>Arthropoda</taxon>
        <taxon>Hexapoda</taxon>
        <taxon>Insecta</taxon>
        <taxon>Pterygota</taxon>
        <taxon>Neoptera</taxon>
        <taxon>Paraneoptera</taxon>
        <taxon>Hemiptera</taxon>
        <taxon>Sternorrhyncha</taxon>
        <taxon>Aphidomorpha</taxon>
        <taxon>Aphidoidea</taxon>
        <taxon>Aphididae</taxon>
        <taxon>Macrosiphini</taxon>
        <taxon>Acyrthosiphon</taxon>
    </lineage>
</organism>
<reference evidence="3" key="1">
    <citation type="submission" date="2010-06" db="EMBL/GenBank/DDBJ databases">
        <authorList>
            <person name="Jiang H."/>
            <person name="Abraham K."/>
            <person name="Ali S."/>
            <person name="Alsbrooks S.L."/>
            <person name="Anim B.N."/>
            <person name="Anosike U.S."/>
            <person name="Attaway T."/>
            <person name="Bandaranaike D.P."/>
            <person name="Battles P.K."/>
            <person name="Bell S.N."/>
            <person name="Bell A.V."/>
            <person name="Beltran B."/>
            <person name="Bickham C."/>
            <person name="Bustamante Y."/>
            <person name="Caleb T."/>
            <person name="Canada A."/>
            <person name="Cardenas V."/>
            <person name="Carter K."/>
            <person name="Chacko J."/>
            <person name="Chandrabose M.N."/>
            <person name="Chavez D."/>
            <person name="Chavez A."/>
            <person name="Chen L."/>
            <person name="Chu H.-S."/>
            <person name="Claassen K.J."/>
            <person name="Cockrell R."/>
            <person name="Collins M."/>
            <person name="Cooper J.A."/>
            <person name="Cree A."/>
            <person name="Curry S.M."/>
            <person name="Da Y."/>
            <person name="Dao M.D."/>
            <person name="Das B."/>
            <person name="Davila M.-L."/>
            <person name="Davy-Carroll L."/>
            <person name="Denson S."/>
            <person name="Dinh H."/>
            <person name="Ebong V.E."/>
            <person name="Edwards J.R."/>
            <person name="Egan A."/>
            <person name="El-Daye J."/>
            <person name="Escobedo L."/>
            <person name="Fernandez S."/>
            <person name="Fernando P.R."/>
            <person name="Flagg N."/>
            <person name="Forbes L.D."/>
            <person name="Fowler R.G."/>
            <person name="Fu Q."/>
            <person name="Gabisi R.A."/>
            <person name="Ganer J."/>
            <person name="Garbino Pronczuk A."/>
            <person name="Garcia R.M."/>
            <person name="Garner T."/>
            <person name="Garrett T.E."/>
            <person name="Gonzalez D.A."/>
            <person name="Hamid H."/>
            <person name="Hawkins E.S."/>
            <person name="Hirani K."/>
            <person name="Hogues M.E."/>
            <person name="Hollins B."/>
            <person name="Hsiao C.-H."/>
            <person name="Jabil R."/>
            <person name="James M.L."/>
            <person name="Jhangiani S.N."/>
            <person name="Johnson B."/>
            <person name="Johnson Q."/>
            <person name="Joshi V."/>
            <person name="Kalu J.B."/>
            <person name="Kam C."/>
            <person name="Kashfia A."/>
            <person name="Keebler J."/>
            <person name="Kisamo H."/>
            <person name="Kovar C.L."/>
            <person name="Lago L.A."/>
            <person name="Lai C.-Y."/>
            <person name="Laidlaw J."/>
            <person name="Lara F."/>
            <person name="Le T.-K."/>
            <person name="Lee S.L."/>
            <person name="Legall F.H."/>
            <person name="Lemon S.J."/>
            <person name="Lewis L.R."/>
            <person name="Li B."/>
            <person name="Liu Y."/>
            <person name="Liu Y.-S."/>
            <person name="Lopez J."/>
            <person name="Lozado R.J."/>
            <person name="Lu J."/>
            <person name="Madu R.C."/>
            <person name="Maheshwari M."/>
            <person name="Maheshwari R."/>
            <person name="Malloy K."/>
            <person name="Martinez E."/>
            <person name="Mathew T."/>
            <person name="Mercado I.C."/>
            <person name="Mercado C."/>
            <person name="Meyer B."/>
            <person name="Montgomery K."/>
            <person name="Morgan M.B."/>
            <person name="Munidasa M."/>
            <person name="Nazareth L.V."/>
            <person name="Nelson J."/>
            <person name="Ng B.M."/>
            <person name="Nguyen N.B."/>
            <person name="Nguyen P.Q."/>
            <person name="Nguyen T."/>
            <person name="Obregon M."/>
            <person name="Okwuonu G.O."/>
            <person name="Onwere C.G."/>
            <person name="Orozco G."/>
            <person name="Parra A."/>
            <person name="Patel S."/>
            <person name="Patil S."/>
            <person name="Perez A."/>
            <person name="Perez Y."/>
            <person name="Pham C."/>
            <person name="Primus E.L."/>
            <person name="Pu L.-L."/>
            <person name="Puazo M."/>
            <person name="Qin X."/>
            <person name="Quiroz J.B."/>
            <person name="Reese J."/>
            <person name="Richards S."/>
            <person name="Rives C.M."/>
            <person name="Robberts R."/>
            <person name="Ruiz S.J."/>
            <person name="Ruiz M.J."/>
            <person name="Santibanez J."/>
            <person name="Schneider B.W."/>
            <person name="Sisson I."/>
            <person name="Smith M."/>
            <person name="Sodergren E."/>
            <person name="Song X.-Z."/>
            <person name="Song B.B."/>
            <person name="Summersgill H."/>
            <person name="Thelus R."/>
            <person name="Thornton R.D."/>
            <person name="Trejos Z.Y."/>
            <person name="Usmani K."/>
            <person name="Vattathil S."/>
            <person name="Villasana D."/>
            <person name="Walker D.L."/>
            <person name="Wang S."/>
            <person name="Wang K."/>
            <person name="White C.S."/>
            <person name="Williams A.C."/>
            <person name="Williamson J."/>
            <person name="Wilson K."/>
            <person name="Woghiren I.O."/>
            <person name="Woodworth J.R."/>
            <person name="Worley K.C."/>
            <person name="Wright R.A."/>
            <person name="Wu W."/>
            <person name="Young L."/>
            <person name="Zhang L."/>
            <person name="Zhang J."/>
            <person name="Zhu Y."/>
            <person name="Muzny D.M."/>
            <person name="Weinstock G."/>
            <person name="Gibbs R.A."/>
        </authorList>
    </citation>
    <scope>NUCLEOTIDE SEQUENCE [LARGE SCALE GENOMIC DNA]</scope>
    <source>
        <strain evidence="3">LSR1</strain>
    </source>
</reference>
<name>A0A8R2JPJ3_ACYPI</name>